<evidence type="ECO:0000256" key="3">
    <source>
        <dbReference type="ARBA" id="ARBA00022692"/>
    </source>
</evidence>
<evidence type="ECO:0000256" key="5">
    <source>
        <dbReference type="ARBA" id="ARBA00023136"/>
    </source>
</evidence>
<evidence type="ECO:0000256" key="7">
    <source>
        <dbReference type="SAM" id="Phobius"/>
    </source>
</evidence>
<evidence type="ECO:0000256" key="4">
    <source>
        <dbReference type="ARBA" id="ARBA00022989"/>
    </source>
</evidence>
<keyword evidence="3 7" id="KW-0812">Transmembrane</keyword>
<dbReference type="InterPro" id="IPR049453">
    <property type="entry name" value="Memb_transporter_dom"/>
</dbReference>
<feature type="transmembrane region" description="Helical" evidence="7">
    <location>
        <begin position="440"/>
        <end position="459"/>
    </location>
</feature>
<evidence type="ECO:0000259" key="8">
    <source>
        <dbReference type="Pfam" id="PF13515"/>
    </source>
</evidence>
<accession>A0ABT4UV32</accession>
<comment type="subcellular location">
    <subcellularLocation>
        <location evidence="1">Cell membrane</location>
        <topology evidence="1">Multi-pass membrane protein</topology>
    </subcellularLocation>
</comment>
<protein>
    <submittedName>
        <fullName evidence="9">FUSC family protein</fullName>
    </submittedName>
</protein>
<dbReference type="PANTHER" id="PTHR30509:SF9">
    <property type="entry name" value="MULTIDRUG RESISTANCE PROTEIN MDTO"/>
    <property type="match status" value="1"/>
</dbReference>
<feature type="transmembrane region" description="Helical" evidence="7">
    <location>
        <begin position="325"/>
        <end position="344"/>
    </location>
</feature>
<keyword evidence="10" id="KW-1185">Reference proteome</keyword>
<evidence type="ECO:0000256" key="1">
    <source>
        <dbReference type="ARBA" id="ARBA00004651"/>
    </source>
</evidence>
<dbReference type="Proteomes" id="UP001210380">
    <property type="component" value="Unassembled WGS sequence"/>
</dbReference>
<organism evidence="9 10">
    <name type="scientific">Saccharopolyspora oryzae</name>
    <dbReference type="NCBI Taxonomy" id="2997343"/>
    <lineage>
        <taxon>Bacteria</taxon>
        <taxon>Bacillati</taxon>
        <taxon>Actinomycetota</taxon>
        <taxon>Actinomycetes</taxon>
        <taxon>Pseudonocardiales</taxon>
        <taxon>Pseudonocardiaceae</taxon>
        <taxon>Saccharopolyspora</taxon>
    </lineage>
</organism>
<sequence>MPRPLLPDWLLRQLRPRSIPADWTRVCAVALGIGVPQLFGLLTGRTEEAVLASVGALCASFSDLTGSYRYRLRRVGLAAVLGALGFAAGAAAPGPWWAAAAVLAVAVPSVLSSRMGDLWASGGAHMLTFCIVATGEQSSTLPVGEQIAWFFAGELLLFALVAATWPVRGTAPARSAVAGIFDATLRMLDADAPLAARQELTKALNTAHDVLVGGGSMSRSRVRDRLYLVYTHATPIVEASVSLVHAGERPSPRARDALRTLARCMRTGEVPPPYRPATGGSPLARALDRGIADLVNAFRLAKHSAVASEKERVPLTFGRSTWAQVLRMVLCLVLAEGIGILAGLDHPYWIALTAALVLKPNSGSVFARTVLRAVGTVAGVLVALLLLSLVPPGWWSLPFIVVLAAKLPVSIDRHYGLFSAVVTALVLLQMSQIAEFHAVARLVDTLVGCAIVLVVGFLLRPLHWGPDLETRFADAVAAVAEYVSQSLAGVQHGRPALRRRTYRQLADLRGALQQQLMNPATASQAERWWPTISVLERVVDAATEKAVRNNTHDLQQAQRLVSTMRTTTRQLRAVEVPPARLHDELELVYAGVAGR</sequence>
<comment type="similarity">
    <text evidence="6">Belongs to the YccS/YhfK family.</text>
</comment>
<feature type="domain" description="Integral membrane bound transporter" evidence="8">
    <location>
        <begin position="338"/>
        <end position="455"/>
    </location>
</feature>
<feature type="transmembrane region" description="Helical" evidence="7">
    <location>
        <begin position="147"/>
        <end position="167"/>
    </location>
</feature>
<dbReference type="EMBL" id="JAQGLA010000005">
    <property type="protein sequence ID" value="MDA3624917.1"/>
    <property type="molecule type" value="Genomic_DNA"/>
</dbReference>
<evidence type="ECO:0000256" key="6">
    <source>
        <dbReference type="ARBA" id="ARBA00043993"/>
    </source>
</evidence>
<evidence type="ECO:0000256" key="2">
    <source>
        <dbReference type="ARBA" id="ARBA00022475"/>
    </source>
</evidence>
<keyword evidence="5 7" id="KW-0472">Membrane</keyword>
<evidence type="ECO:0000313" key="10">
    <source>
        <dbReference type="Proteomes" id="UP001210380"/>
    </source>
</evidence>
<evidence type="ECO:0000313" key="9">
    <source>
        <dbReference type="EMBL" id="MDA3624917.1"/>
    </source>
</evidence>
<proteinExistence type="inferred from homology"/>
<keyword evidence="2" id="KW-1003">Cell membrane</keyword>
<dbReference type="RefSeq" id="WP_270947488.1">
    <property type="nucleotide sequence ID" value="NZ_JAQGLA010000005.1"/>
</dbReference>
<feature type="transmembrane region" description="Helical" evidence="7">
    <location>
        <begin position="75"/>
        <end position="98"/>
    </location>
</feature>
<feature type="transmembrane region" description="Helical" evidence="7">
    <location>
        <begin position="416"/>
        <end position="434"/>
    </location>
</feature>
<comment type="caution">
    <text evidence="9">The sequence shown here is derived from an EMBL/GenBank/DDBJ whole genome shotgun (WGS) entry which is preliminary data.</text>
</comment>
<dbReference type="PANTHER" id="PTHR30509">
    <property type="entry name" value="P-HYDROXYBENZOIC ACID EFFLUX PUMP SUBUNIT-RELATED"/>
    <property type="match status" value="1"/>
</dbReference>
<dbReference type="Pfam" id="PF13515">
    <property type="entry name" value="FUSC_2"/>
    <property type="match status" value="1"/>
</dbReference>
<keyword evidence="4 7" id="KW-1133">Transmembrane helix</keyword>
<gene>
    <name evidence="9" type="ORF">OU415_05680</name>
</gene>
<name>A0ABT4UV32_9PSEU</name>
<reference evidence="9 10" key="1">
    <citation type="submission" date="2022-11" db="EMBL/GenBank/DDBJ databases">
        <title>Draft genome sequence of Saccharopolyspora sp. WRP15-2 isolated from rhizosphere soils of wild rice in Thailand.</title>
        <authorList>
            <person name="Duangmal K."/>
            <person name="Kammanee S."/>
            <person name="Muangham S."/>
        </authorList>
    </citation>
    <scope>NUCLEOTIDE SEQUENCE [LARGE SCALE GENOMIC DNA]</scope>
    <source>
        <strain evidence="9 10">WRP15-2</strain>
    </source>
</reference>